<dbReference type="RefSeq" id="WP_190246500.1">
    <property type="nucleotide sequence ID" value="NZ_CAACXN010000010.1"/>
</dbReference>
<dbReference type="EMBL" id="CAACXN010000010">
    <property type="protein sequence ID" value="VEW10658.1"/>
    <property type="molecule type" value="Genomic_DNA"/>
</dbReference>
<sequence>MDTLTPVIAIHAIAALYVLLLGPVQIFRRRRDTAHRILGASWVTAIVTVCVSSFWIMPNGFTWLHGLSIWTLVCVATAITAIRLGSVRVHRHFMIGAYIGTLSAFVFASIIPARLIPQMLRSEPLVVLVTVLAVAATVAVFVRVVTQRAPAPEPVPEEAVK</sequence>
<accession>A0A449CZG5</accession>
<dbReference type="InterPro" id="IPR018750">
    <property type="entry name" value="DUF2306_membrane"/>
</dbReference>
<gene>
    <name evidence="2" type="ORF">NCTC12391_00267</name>
</gene>
<evidence type="ECO:0000313" key="3">
    <source>
        <dbReference type="Proteomes" id="UP000386281"/>
    </source>
</evidence>
<dbReference type="Proteomes" id="UP000386281">
    <property type="component" value="Unassembled WGS sequence"/>
</dbReference>
<reference evidence="2 3" key="1">
    <citation type="submission" date="2019-02" db="EMBL/GenBank/DDBJ databases">
        <authorList>
            <consortium name="Pathogen Informatics"/>
        </authorList>
    </citation>
    <scope>NUCLEOTIDE SEQUENCE [LARGE SCALE GENOMIC DNA]</scope>
    <source>
        <strain evidence="2 3">3012STDY7078520</strain>
    </source>
</reference>
<keyword evidence="1" id="KW-1133">Transmembrane helix</keyword>
<protein>
    <submittedName>
        <fullName evidence="2">Predicted membrane protein (DUF2306)</fullName>
    </submittedName>
</protein>
<organism evidence="2 3">
    <name type="scientific">Brevibacterium casei</name>
    <dbReference type="NCBI Taxonomy" id="33889"/>
    <lineage>
        <taxon>Bacteria</taxon>
        <taxon>Bacillati</taxon>
        <taxon>Actinomycetota</taxon>
        <taxon>Actinomycetes</taxon>
        <taxon>Micrococcales</taxon>
        <taxon>Brevibacteriaceae</taxon>
        <taxon>Brevibacterium</taxon>
    </lineage>
</organism>
<name>A0A449CZG5_9MICO</name>
<feature type="transmembrane region" description="Helical" evidence="1">
    <location>
        <begin position="6"/>
        <end position="27"/>
    </location>
</feature>
<keyword evidence="1" id="KW-0472">Membrane</keyword>
<proteinExistence type="predicted"/>
<feature type="transmembrane region" description="Helical" evidence="1">
    <location>
        <begin position="63"/>
        <end position="82"/>
    </location>
</feature>
<dbReference type="AlphaFoldDB" id="A0A449CZG5"/>
<dbReference type="Pfam" id="PF10067">
    <property type="entry name" value="DUF2306"/>
    <property type="match status" value="1"/>
</dbReference>
<evidence type="ECO:0000256" key="1">
    <source>
        <dbReference type="SAM" id="Phobius"/>
    </source>
</evidence>
<feature type="transmembrane region" description="Helical" evidence="1">
    <location>
        <begin position="94"/>
        <end position="113"/>
    </location>
</feature>
<feature type="transmembrane region" description="Helical" evidence="1">
    <location>
        <begin position="39"/>
        <end position="57"/>
    </location>
</feature>
<feature type="transmembrane region" description="Helical" evidence="1">
    <location>
        <begin position="125"/>
        <end position="145"/>
    </location>
</feature>
<keyword evidence="1" id="KW-0812">Transmembrane</keyword>
<evidence type="ECO:0000313" key="2">
    <source>
        <dbReference type="EMBL" id="VEW10658.1"/>
    </source>
</evidence>